<evidence type="ECO:0000313" key="4">
    <source>
        <dbReference type="Proteomes" id="UP001056336"/>
    </source>
</evidence>
<dbReference type="Gene3D" id="1.20.59.10">
    <property type="entry name" value="Chorismate mutase"/>
    <property type="match status" value="1"/>
</dbReference>
<dbReference type="InterPro" id="IPR002701">
    <property type="entry name" value="CM_II_prokaryot"/>
</dbReference>
<evidence type="ECO:0000313" key="3">
    <source>
        <dbReference type="EMBL" id="UQX87860.1"/>
    </source>
</evidence>
<keyword evidence="1" id="KW-0175">Coiled coil</keyword>
<protein>
    <submittedName>
        <fullName evidence="3">Chorismate mutase</fullName>
        <ecNumber evidence="3">5.4.99.5</ecNumber>
    </submittedName>
</protein>
<gene>
    <name evidence="3" type="ORF">M6D93_16355</name>
</gene>
<reference evidence="3" key="2">
    <citation type="submission" date="2022-05" db="EMBL/GenBank/DDBJ databases">
        <authorList>
            <person name="Kim J.-S."/>
            <person name="Lee K."/>
            <person name="Suh M."/>
            <person name="Eom M."/>
            <person name="Kim J.-S."/>
            <person name="Kim D.-S."/>
            <person name="Ko S.-H."/>
            <person name="Shin Y."/>
            <person name="Lee J.-S."/>
        </authorList>
    </citation>
    <scope>NUCLEOTIDE SEQUENCE</scope>
    <source>
        <strain evidence="3">N237</strain>
    </source>
</reference>
<evidence type="ECO:0000259" key="2">
    <source>
        <dbReference type="PROSITE" id="PS51168"/>
    </source>
</evidence>
<dbReference type="EC" id="5.4.99.5" evidence="3"/>
<reference evidence="3" key="1">
    <citation type="journal article" date="2018" name="Int. J. Syst. Evol. Microbiol.">
        <title>Jatrophihabitans telluris sp. nov., isolated from sediment soil of lava forest wetlands and the emended description of the genus Jatrophihabitans.</title>
        <authorList>
            <person name="Lee K.C."/>
            <person name="Suh M.K."/>
            <person name="Eom M.K."/>
            <person name="Kim K.K."/>
            <person name="Kim J.S."/>
            <person name="Kim D.S."/>
            <person name="Ko S.H."/>
            <person name="Shin Y.K."/>
            <person name="Lee J.S."/>
        </authorList>
    </citation>
    <scope>NUCLEOTIDE SEQUENCE</scope>
    <source>
        <strain evidence="3">N237</strain>
    </source>
</reference>
<dbReference type="Proteomes" id="UP001056336">
    <property type="component" value="Chromosome"/>
</dbReference>
<dbReference type="InterPro" id="IPR036979">
    <property type="entry name" value="CM_dom_sf"/>
</dbReference>
<dbReference type="NCBIfam" id="NF005894">
    <property type="entry name" value="PRK07857.1"/>
    <property type="match status" value="1"/>
</dbReference>
<sequence>MSITSGLNAQPTPEVIVDETADASTTIDTLRGQIDALDTAIARLVAERAQLSRRIQTARINAGGTRIELGRERAIIDHYRSALGSEGASVGEAVLRACRGAR</sequence>
<evidence type="ECO:0000256" key="1">
    <source>
        <dbReference type="SAM" id="Coils"/>
    </source>
</evidence>
<organism evidence="3 4">
    <name type="scientific">Jatrophihabitans telluris</name>
    <dbReference type="NCBI Taxonomy" id="2038343"/>
    <lineage>
        <taxon>Bacteria</taxon>
        <taxon>Bacillati</taxon>
        <taxon>Actinomycetota</taxon>
        <taxon>Actinomycetes</taxon>
        <taxon>Jatrophihabitantales</taxon>
        <taxon>Jatrophihabitantaceae</taxon>
        <taxon>Jatrophihabitans</taxon>
    </lineage>
</organism>
<accession>A0ABY4QWF0</accession>
<keyword evidence="4" id="KW-1185">Reference proteome</keyword>
<dbReference type="GO" id="GO:0004106">
    <property type="term" value="F:chorismate mutase activity"/>
    <property type="evidence" value="ECO:0007669"/>
    <property type="project" value="UniProtKB-EC"/>
</dbReference>
<dbReference type="RefSeq" id="WP_249770801.1">
    <property type="nucleotide sequence ID" value="NZ_CP097332.1"/>
</dbReference>
<dbReference type="PROSITE" id="PS51168">
    <property type="entry name" value="CHORISMATE_MUT_2"/>
    <property type="match status" value="1"/>
</dbReference>
<proteinExistence type="predicted"/>
<dbReference type="EMBL" id="CP097332">
    <property type="protein sequence ID" value="UQX87860.1"/>
    <property type="molecule type" value="Genomic_DNA"/>
</dbReference>
<dbReference type="Pfam" id="PF01817">
    <property type="entry name" value="CM_2"/>
    <property type="match status" value="1"/>
</dbReference>
<dbReference type="SMART" id="SM00830">
    <property type="entry name" value="CM_2"/>
    <property type="match status" value="1"/>
</dbReference>
<feature type="domain" description="Chorismate mutase" evidence="2">
    <location>
        <begin position="21"/>
        <end position="102"/>
    </location>
</feature>
<dbReference type="InterPro" id="IPR036263">
    <property type="entry name" value="Chorismate_II_sf"/>
</dbReference>
<dbReference type="SUPFAM" id="SSF48600">
    <property type="entry name" value="Chorismate mutase II"/>
    <property type="match status" value="1"/>
</dbReference>
<name>A0ABY4QWF0_9ACTN</name>
<keyword evidence="3" id="KW-0413">Isomerase</keyword>
<feature type="coiled-coil region" evidence="1">
    <location>
        <begin position="27"/>
        <end position="61"/>
    </location>
</feature>